<dbReference type="PANTHER" id="PTHR34222:SF79">
    <property type="entry name" value="RETROVIRUS-RELATED POL POLYPROTEIN FROM TRANSPOSON TNT 1-94"/>
    <property type="match status" value="1"/>
</dbReference>
<dbReference type="AlphaFoldDB" id="A0A9D5B4I7"/>
<reference evidence="2 3" key="1">
    <citation type="journal article" date="2022" name="Nat. Genet.">
        <title>Improved pea reference genome and pan-genome highlight genomic features and evolutionary characteristics.</title>
        <authorList>
            <person name="Yang T."/>
            <person name="Liu R."/>
            <person name="Luo Y."/>
            <person name="Hu S."/>
            <person name="Wang D."/>
            <person name="Wang C."/>
            <person name="Pandey M.K."/>
            <person name="Ge S."/>
            <person name="Xu Q."/>
            <person name="Li N."/>
            <person name="Li G."/>
            <person name="Huang Y."/>
            <person name="Saxena R.K."/>
            <person name="Ji Y."/>
            <person name="Li M."/>
            <person name="Yan X."/>
            <person name="He Y."/>
            <person name="Liu Y."/>
            <person name="Wang X."/>
            <person name="Xiang C."/>
            <person name="Varshney R.K."/>
            <person name="Ding H."/>
            <person name="Gao S."/>
            <person name="Zong X."/>
        </authorList>
    </citation>
    <scope>NUCLEOTIDE SEQUENCE [LARGE SCALE GENOMIC DNA]</scope>
    <source>
        <strain evidence="2 3">cv. Zhongwan 6</strain>
    </source>
</reference>
<protein>
    <submittedName>
        <fullName evidence="2">Uncharacterized protein</fullName>
    </submittedName>
</protein>
<dbReference type="PANTHER" id="PTHR34222">
    <property type="entry name" value="GAG_PRE-INTEGRS DOMAIN-CONTAINING PROTEIN"/>
    <property type="match status" value="1"/>
</dbReference>
<accession>A0A9D5B4I7</accession>
<proteinExistence type="predicted"/>
<dbReference type="Gramene" id="Psat03G0396300-T1">
    <property type="protein sequence ID" value="KAI5429174.1"/>
    <property type="gene ID" value="KIW84_033963"/>
</dbReference>
<evidence type="ECO:0000313" key="2">
    <source>
        <dbReference type="EMBL" id="KAI5429174.1"/>
    </source>
</evidence>
<dbReference type="Proteomes" id="UP001058974">
    <property type="component" value="Chromosome 3"/>
</dbReference>
<gene>
    <name evidence="2" type="ORF">KIW84_033963</name>
</gene>
<name>A0A9D5B4I7_PEA</name>
<evidence type="ECO:0000256" key="1">
    <source>
        <dbReference type="SAM" id="MobiDB-lite"/>
    </source>
</evidence>
<evidence type="ECO:0000313" key="3">
    <source>
        <dbReference type="Proteomes" id="UP001058974"/>
    </source>
</evidence>
<organism evidence="2 3">
    <name type="scientific">Pisum sativum</name>
    <name type="common">Garden pea</name>
    <name type="synonym">Lathyrus oleraceus</name>
    <dbReference type="NCBI Taxonomy" id="3888"/>
    <lineage>
        <taxon>Eukaryota</taxon>
        <taxon>Viridiplantae</taxon>
        <taxon>Streptophyta</taxon>
        <taxon>Embryophyta</taxon>
        <taxon>Tracheophyta</taxon>
        <taxon>Spermatophyta</taxon>
        <taxon>Magnoliopsida</taxon>
        <taxon>eudicotyledons</taxon>
        <taxon>Gunneridae</taxon>
        <taxon>Pentapetalae</taxon>
        <taxon>rosids</taxon>
        <taxon>fabids</taxon>
        <taxon>Fabales</taxon>
        <taxon>Fabaceae</taxon>
        <taxon>Papilionoideae</taxon>
        <taxon>50 kb inversion clade</taxon>
        <taxon>NPAAA clade</taxon>
        <taxon>Hologalegina</taxon>
        <taxon>IRL clade</taxon>
        <taxon>Fabeae</taxon>
        <taxon>Lathyrus</taxon>
    </lineage>
</organism>
<dbReference type="EMBL" id="JAMSHJ010000003">
    <property type="protein sequence ID" value="KAI5429174.1"/>
    <property type="molecule type" value="Genomic_DNA"/>
</dbReference>
<comment type="caution">
    <text evidence="2">The sequence shown here is derived from an EMBL/GenBank/DDBJ whole genome shotgun (WGS) entry which is preliminary data.</text>
</comment>
<feature type="compositionally biased region" description="Polar residues" evidence="1">
    <location>
        <begin position="73"/>
        <end position="91"/>
    </location>
</feature>
<feature type="region of interest" description="Disordered" evidence="1">
    <location>
        <begin position="45"/>
        <end position="106"/>
    </location>
</feature>
<sequence length="194" mass="20998">MAFKATADTRGKSKIVDNSEKFCTHCNREGHDESSCFQLHGFPEWWGDRPRGGRGPGRGRDTSGRSGGRGRSIYSTTVRANKATISSRSSGGNVGQSHAPPHSSEAAGISGINLAQWQHILDALNNSKTKDRLHGKNDISWNIDTRALNHVTGNFSCLTNVKNIANTLVGLPDGKDATAIKEVSPDDEDVDWSR</sequence>
<keyword evidence="3" id="KW-1185">Reference proteome</keyword>